<name>A0AAU6P0J0_9FLAO</name>
<keyword evidence="3" id="KW-1185">Reference proteome</keyword>
<protein>
    <submittedName>
        <fullName evidence="1">YqiA/YcfP family alpha/beta fold hydrolase</fullName>
    </submittedName>
</protein>
<dbReference type="GO" id="GO:0016787">
    <property type="term" value="F:hydrolase activity"/>
    <property type="evidence" value="ECO:0007669"/>
    <property type="project" value="UniProtKB-KW"/>
</dbReference>
<dbReference type="InterPro" id="IPR008886">
    <property type="entry name" value="UPF0227/Esterase_YqiA"/>
</dbReference>
<dbReference type="AlphaFoldDB" id="A0AAU6P0J0"/>
<dbReference type="EMBL" id="CP136925">
    <property type="protein sequence ID" value="WXA14112.1"/>
    <property type="molecule type" value="Genomic_DNA"/>
</dbReference>
<dbReference type="InterPro" id="IPR029058">
    <property type="entry name" value="AB_hydrolase_fold"/>
</dbReference>
<dbReference type="RefSeq" id="WP_338733461.1">
    <property type="nucleotide sequence ID" value="NZ_CP136924.1"/>
</dbReference>
<keyword evidence="1" id="KW-0378">Hydrolase</keyword>
<gene>
    <name evidence="2" type="ORF">R3L15_04370</name>
    <name evidence="1" type="ORF">R3L16_03030</name>
</gene>
<dbReference type="Proteomes" id="UP001368318">
    <property type="component" value="Chromosome"/>
</dbReference>
<evidence type="ECO:0000313" key="1">
    <source>
        <dbReference type="EMBL" id="WXA03466.1"/>
    </source>
</evidence>
<reference evidence="1 3" key="1">
    <citation type="submission" date="2023-10" db="EMBL/GenBank/DDBJ databases">
        <title>Culture-based analysis of two novel bacteria associated with mangrove crab gills.</title>
        <authorList>
            <person name="Yang X."/>
            <person name="Garuglieri E."/>
            <person name="Van Goethem M.W."/>
            <person name="Fusi M."/>
            <person name="Marasco R."/>
            <person name="Daffonchio D.G."/>
        </authorList>
    </citation>
    <scope>NUCLEOTIDE SEQUENCE [LARGE SCALE GENOMIC DNA]</scope>
    <source>
        <strain evidence="2">UG2-1</strain>
        <strain evidence="1">UG2-2</strain>
        <strain evidence="3">UG2_2</strain>
    </source>
</reference>
<evidence type="ECO:0000313" key="2">
    <source>
        <dbReference type="EMBL" id="WXA14112.1"/>
    </source>
</evidence>
<dbReference type="Gene3D" id="3.40.50.1820">
    <property type="entry name" value="alpha/beta hydrolase"/>
    <property type="match status" value="1"/>
</dbReference>
<dbReference type="Pfam" id="PF05728">
    <property type="entry name" value="UPF0227"/>
    <property type="match status" value="1"/>
</dbReference>
<dbReference type="KEGG" id="mcaa:R3L15_04370"/>
<dbReference type="EMBL" id="CP136924">
    <property type="protein sequence ID" value="WXA03466.1"/>
    <property type="molecule type" value="Genomic_DNA"/>
</dbReference>
<sequence length="164" mass="18867">MNILYLHGLNGNLKPEKRQLLQHYGLVHAPRIDYENNPDAISWLYKQYQKESIDVIIGSSMGGFAGYHLCKRLQTPALLFNPALARRSVHQNTISTPPNNNHTMEIVLGAKDTVVFPKDTLTYLGEQIENEQHYTISILPELEHRIPIPIFENALFNFFNRNQL</sequence>
<evidence type="ECO:0000313" key="3">
    <source>
        <dbReference type="Proteomes" id="UP001368318"/>
    </source>
</evidence>
<dbReference type="SUPFAM" id="SSF53474">
    <property type="entry name" value="alpha/beta-Hydrolases"/>
    <property type="match status" value="1"/>
</dbReference>
<accession>A0AAU6P0J0</accession>
<proteinExistence type="predicted"/>
<organism evidence="1 3">
    <name type="scientific">Mangrovimonas cancribranchiae</name>
    <dbReference type="NCBI Taxonomy" id="3080055"/>
    <lineage>
        <taxon>Bacteria</taxon>
        <taxon>Pseudomonadati</taxon>
        <taxon>Bacteroidota</taxon>
        <taxon>Flavobacteriia</taxon>
        <taxon>Flavobacteriales</taxon>
        <taxon>Flavobacteriaceae</taxon>
        <taxon>Mangrovimonas</taxon>
    </lineage>
</organism>